<dbReference type="Proteomes" id="UP000321947">
    <property type="component" value="Unassembled WGS sequence"/>
</dbReference>
<protein>
    <recommendedName>
        <fullName evidence="3">Retrotransposon gag domain-containing protein</fullName>
    </recommendedName>
</protein>
<evidence type="ECO:0000313" key="2">
    <source>
        <dbReference type="Proteomes" id="UP000321947"/>
    </source>
</evidence>
<dbReference type="EMBL" id="SSTD01007152">
    <property type="protein sequence ID" value="TYK19135.1"/>
    <property type="molecule type" value="Genomic_DNA"/>
</dbReference>
<evidence type="ECO:0008006" key="3">
    <source>
        <dbReference type="Google" id="ProtNLM"/>
    </source>
</evidence>
<comment type="caution">
    <text evidence="1">The sequence shown here is derived from an EMBL/GenBank/DDBJ whole genome shotgun (WGS) entry which is preliminary data.</text>
</comment>
<organism evidence="1 2">
    <name type="scientific">Cucumis melo var. makuwa</name>
    <name type="common">Oriental melon</name>
    <dbReference type="NCBI Taxonomy" id="1194695"/>
    <lineage>
        <taxon>Eukaryota</taxon>
        <taxon>Viridiplantae</taxon>
        <taxon>Streptophyta</taxon>
        <taxon>Embryophyta</taxon>
        <taxon>Tracheophyta</taxon>
        <taxon>Spermatophyta</taxon>
        <taxon>Magnoliopsida</taxon>
        <taxon>eudicotyledons</taxon>
        <taxon>Gunneridae</taxon>
        <taxon>Pentapetalae</taxon>
        <taxon>rosids</taxon>
        <taxon>fabids</taxon>
        <taxon>Cucurbitales</taxon>
        <taxon>Cucurbitaceae</taxon>
        <taxon>Benincaseae</taxon>
        <taxon>Cucumis</taxon>
    </lineage>
</organism>
<proteinExistence type="predicted"/>
<name>A0A5D3D6G9_CUCMM</name>
<sequence>MLEDFRATRDVVKNEIADVNTRLNLTMQAMAYQVPVEGAVRVTKYFKATNTVTEEVKVTLATMYLCEDAKLWWRSRYMDIQEGRYTIDIWGVLKKELCSQFFLENVEILARRKLCDLKHTGNIREGRGQTSKTPLGEGFRKNEGREFRCPTCCRTSETNGQPMPSAKCLVITRSFPTIVQADIHQPNGFKMISVMQLDRSPAQEEPPSIVILLGALGKLRETVPKDTLCVPEKCHGVMPNSWPKLLSM</sequence>
<reference evidence="1 2" key="1">
    <citation type="submission" date="2019-08" db="EMBL/GenBank/DDBJ databases">
        <title>Draft genome sequences of two oriental melons (Cucumis melo L. var makuwa).</title>
        <authorList>
            <person name="Kwon S.-Y."/>
        </authorList>
    </citation>
    <scope>NUCLEOTIDE SEQUENCE [LARGE SCALE GENOMIC DNA]</scope>
    <source>
        <strain evidence="2">cv. Chang Bougi</strain>
        <tissue evidence="1">Leaf</tissue>
    </source>
</reference>
<gene>
    <name evidence="1" type="ORF">E5676_scaffold522G00590</name>
</gene>
<evidence type="ECO:0000313" key="1">
    <source>
        <dbReference type="EMBL" id="TYK19135.1"/>
    </source>
</evidence>
<dbReference type="AlphaFoldDB" id="A0A5D3D6G9"/>
<accession>A0A5D3D6G9</accession>